<sequence>MTTWGLVATIKAPVREILDFAAHHIELGAHRLYLFLDAPNPEAQATLKPHPKVRVFTCDEAHWNRLGIKRPVKHQVRQAANATHAYHRKGGELDWLIHMDVDEFLWPDNPLANLLDALPADALCARIRPAEALAGDGTLFKGFIPGGPERAATVARLYPRFGAHVKGGFLSHVAGKLFVRTGIDPLEIRIHNVFRGAEMNPGEVALATTLLLHCHAKSWEDWIAAYRYRLSHGSYRAELAPARPRDKGGLTLHEVLSEIEASEGDSGLRAFYDELCVDSPALCSALDAAGLLHRCELQLDAKRQKQFPDFPKTVSQKT</sequence>
<evidence type="ECO:0000313" key="2">
    <source>
        <dbReference type="Proteomes" id="UP000294662"/>
    </source>
</evidence>
<keyword evidence="2" id="KW-1185">Reference proteome</keyword>
<dbReference type="OrthoDB" id="7203640at2"/>
<comment type="caution">
    <text evidence="1">The sequence shown here is derived from an EMBL/GenBank/DDBJ whole genome shotgun (WGS) entry which is preliminary data.</text>
</comment>
<gene>
    <name evidence="1" type="ORF">E1B25_04555</name>
</gene>
<dbReference type="Proteomes" id="UP000294662">
    <property type="component" value="Unassembled WGS sequence"/>
</dbReference>
<proteinExistence type="predicted"/>
<dbReference type="RefSeq" id="WP_132827486.1">
    <property type="nucleotide sequence ID" value="NZ_SMFP01000002.1"/>
</dbReference>
<reference evidence="1 2" key="1">
    <citation type="submission" date="2019-03" db="EMBL/GenBank/DDBJ databases">
        <authorList>
            <person name="Zhang S."/>
        </authorList>
    </citation>
    <scope>NUCLEOTIDE SEQUENCE [LARGE SCALE GENOMIC DNA]</scope>
    <source>
        <strain evidence="1 2">S4J41</strain>
    </source>
</reference>
<dbReference type="GO" id="GO:0016740">
    <property type="term" value="F:transferase activity"/>
    <property type="evidence" value="ECO:0007669"/>
    <property type="project" value="UniProtKB-KW"/>
</dbReference>
<dbReference type="Pfam" id="PF13704">
    <property type="entry name" value="Glyco_tranf_2_4"/>
    <property type="match status" value="1"/>
</dbReference>
<keyword evidence="1" id="KW-0808">Transferase</keyword>
<dbReference type="AlphaFoldDB" id="A0A4R5EYN5"/>
<protein>
    <submittedName>
        <fullName evidence="1">Glycosyltransferase family 2 protein</fullName>
    </submittedName>
</protein>
<accession>A0A4R5EYN5</accession>
<dbReference type="EMBL" id="SMFP01000002">
    <property type="protein sequence ID" value="TDE40228.1"/>
    <property type="molecule type" value="Genomic_DNA"/>
</dbReference>
<organism evidence="1 2">
    <name type="scientific">Antarcticimicrobium sediminis</name>
    <dbReference type="NCBI Taxonomy" id="2546227"/>
    <lineage>
        <taxon>Bacteria</taxon>
        <taxon>Pseudomonadati</taxon>
        <taxon>Pseudomonadota</taxon>
        <taxon>Alphaproteobacteria</taxon>
        <taxon>Rhodobacterales</taxon>
        <taxon>Paracoccaceae</taxon>
        <taxon>Antarcticimicrobium</taxon>
    </lineage>
</organism>
<evidence type="ECO:0000313" key="1">
    <source>
        <dbReference type="EMBL" id="TDE40228.1"/>
    </source>
</evidence>
<name>A0A4R5EYN5_9RHOB</name>